<reference evidence="7" key="1">
    <citation type="journal article" date="2019" name="Int. J. Syst. Evol. Microbiol.">
        <title>The Global Catalogue of Microorganisms (GCM) 10K type strain sequencing project: providing services to taxonomists for standard genome sequencing and annotation.</title>
        <authorList>
            <consortium name="The Broad Institute Genomics Platform"/>
            <consortium name="The Broad Institute Genome Sequencing Center for Infectious Disease"/>
            <person name="Wu L."/>
            <person name="Ma J."/>
        </authorList>
    </citation>
    <scope>NUCLEOTIDE SEQUENCE [LARGE SCALE GENOMIC DNA]</scope>
    <source>
        <strain evidence="7">FCH27</strain>
    </source>
</reference>
<keyword evidence="7" id="KW-1185">Reference proteome</keyword>
<evidence type="ECO:0000259" key="5">
    <source>
        <dbReference type="Pfam" id="PF00413"/>
    </source>
</evidence>
<accession>A0ABW2N1S5</accession>
<organism evidence="6 7">
    <name type="scientific">Nocardioides astragali</name>
    <dbReference type="NCBI Taxonomy" id="1776736"/>
    <lineage>
        <taxon>Bacteria</taxon>
        <taxon>Bacillati</taxon>
        <taxon>Actinomycetota</taxon>
        <taxon>Actinomycetes</taxon>
        <taxon>Propionibacteriales</taxon>
        <taxon>Nocardioidaceae</taxon>
        <taxon>Nocardioides</taxon>
    </lineage>
</organism>
<dbReference type="Proteomes" id="UP001596524">
    <property type="component" value="Unassembled WGS sequence"/>
</dbReference>
<proteinExistence type="predicted"/>
<keyword evidence="3" id="KW-0378">Hydrolase</keyword>
<protein>
    <submittedName>
        <fullName evidence="6">M10 family metallopeptidase domain-containing protein</fullName>
    </submittedName>
</protein>
<evidence type="ECO:0000313" key="7">
    <source>
        <dbReference type="Proteomes" id="UP001596524"/>
    </source>
</evidence>
<evidence type="ECO:0000256" key="4">
    <source>
        <dbReference type="ARBA" id="ARBA00022833"/>
    </source>
</evidence>
<dbReference type="Gene3D" id="3.40.390.10">
    <property type="entry name" value="Collagenase (Catalytic Domain)"/>
    <property type="match status" value="1"/>
</dbReference>
<gene>
    <name evidence="6" type="ORF">ACFQO6_11605</name>
</gene>
<keyword evidence="1" id="KW-0645">Protease</keyword>
<comment type="caution">
    <text evidence="6">The sequence shown here is derived from an EMBL/GenBank/DDBJ whole genome shotgun (WGS) entry which is preliminary data.</text>
</comment>
<dbReference type="EMBL" id="JBHTCH010000014">
    <property type="protein sequence ID" value="MFC7360918.1"/>
    <property type="molecule type" value="Genomic_DNA"/>
</dbReference>
<keyword evidence="2" id="KW-0479">Metal-binding</keyword>
<dbReference type="InterPro" id="IPR001818">
    <property type="entry name" value="Pept_M10_metallopeptidase"/>
</dbReference>
<evidence type="ECO:0000313" key="6">
    <source>
        <dbReference type="EMBL" id="MFC7360918.1"/>
    </source>
</evidence>
<dbReference type="InterPro" id="IPR024079">
    <property type="entry name" value="MetalloPept_cat_dom_sf"/>
</dbReference>
<name>A0ABW2N1S5_9ACTN</name>
<feature type="domain" description="Peptidase M10 metallopeptidase" evidence="5">
    <location>
        <begin position="179"/>
        <end position="237"/>
    </location>
</feature>
<dbReference type="RefSeq" id="WP_255888561.1">
    <property type="nucleotide sequence ID" value="NZ_JAFMZM010000001.1"/>
</dbReference>
<dbReference type="Pfam" id="PF00413">
    <property type="entry name" value="Peptidase_M10"/>
    <property type="match status" value="1"/>
</dbReference>
<sequence length="245" mass="25129">MPRPTSSIAVSVVAALGLVAAAVLFHPSSQMEAVRRLVGLGAERRLPAPPVVDSGGTFTFAMTQPGSSDPVGWDPCRTVEYAVNPAGMPDGARPMVDRAVARISAATGLAFEDVGDTDRRPFTGSRVPFGGDLPVVIGWADAAEYPGLAGGVAGLGGGAAEDGSQGRRYYISGGVVLDTEVFTPANVAQQPRVMEAVVVHELAHVVGLAHVSEPMELMFGDNSGQVELGPGDREGLARLGSVPCG</sequence>
<dbReference type="SUPFAM" id="SSF55486">
    <property type="entry name" value="Metalloproteases ('zincins'), catalytic domain"/>
    <property type="match status" value="1"/>
</dbReference>
<keyword evidence="4" id="KW-0862">Zinc</keyword>
<evidence type="ECO:0000256" key="2">
    <source>
        <dbReference type="ARBA" id="ARBA00022723"/>
    </source>
</evidence>
<evidence type="ECO:0000256" key="3">
    <source>
        <dbReference type="ARBA" id="ARBA00022801"/>
    </source>
</evidence>
<evidence type="ECO:0000256" key="1">
    <source>
        <dbReference type="ARBA" id="ARBA00022670"/>
    </source>
</evidence>